<dbReference type="RefSeq" id="WP_248591034.1">
    <property type="nucleotide sequence ID" value="NZ_BAABEB010000022.1"/>
</dbReference>
<organism evidence="1 2">
    <name type="scientific">Thermobifida alba</name>
    <name type="common">Thermomonospora alba</name>
    <dbReference type="NCBI Taxonomy" id="53522"/>
    <lineage>
        <taxon>Bacteria</taxon>
        <taxon>Bacillati</taxon>
        <taxon>Actinomycetota</taxon>
        <taxon>Actinomycetes</taxon>
        <taxon>Streptosporangiales</taxon>
        <taxon>Nocardiopsidaceae</taxon>
        <taxon>Thermobifida</taxon>
    </lineage>
</organism>
<gene>
    <name evidence="1" type="ORF">FOF52_17580</name>
</gene>
<evidence type="ECO:0000313" key="2">
    <source>
        <dbReference type="Proteomes" id="UP000832041"/>
    </source>
</evidence>
<keyword evidence="2" id="KW-1185">Reference proteome</keyword>
<name>A0ABY4L5F9_THEAE</name>
<evidence type="ECO:0000313" key="1">
    <source>
        <dbReference type="EMBL" id="UPT22540.1"/>
    </source>
</evidence>
<accession>A0ABY4L5F9</accession>
<proteinExistence type="predicted"/>
<reference evidence="1 2" key="1">
    <citation type="submission" date="2020-04" db="EMBL/GenBank/DDBJ databases">
        <title>Thermobifida alba genome sequencing and assembly.</title>
        <authorList>
            <person name="Luzics S."/>
            <person name="Horvath B."/>
            <person name="Nagy I."/>
            <person name="Toth A."/>
            <person name="Nagy I."/>
            <person name="Kukolya J."/>
        </authorList>
    </citation>
    <scope>NUCLEOTIDE SEQUENCE [LARGE SCALE GENOMIC DNA]</scope>
    <source>
        <strain evidence="1 2">DSM 43795</strain>
    </source>
</reference>
<dbReference type="Proteomes" id="UP000832041">
    <property type="component" value="Chromosome"/>
</dbReference>
<sequence>MTDGSAARLARRIMNIDWTEKPGNRLSQVNLMREYLRRSAWWSEEIGSLWPFDDFARRVDPDVRADQKIVEEMEESLPTLVFPMVVRTCSWSLHFEALRDAEIQIPDLPDPFEPLLLMYERGNSFSMEGTGYVEVGTTAIPKWSKDEYLSSEPFAPMDREQLDDMDN</sequence>
<dbReference type="EMBL" id="CP051627">
    <property type="protein sequence ID" value="UPT22540.1"/>
    <property type="molecule type" value="Genomic_DNA"/>
</dbReference>
<protein>
    <submittedName>
        <fullName evidence="1">Uncharacterized protein</fullName>
    </submittedName>
</protein>